<feature type="region of interest" description="Disordered" evidence="3">
    <location>
        <begin position="739"/>
        <end position="769"/>
    </location>
</feature>
<comment type="caution">
    <text evidence="5">The sequence shown here is derived from an EMBL/GenBank/DDBJ whole genome shotgun (WGS) entry which is preliminary data.</text>
</comment>
<organism evidence="5 6">
    <name type="scientific">Monosporascus ibericus</name>
    <dbReference type="NCBI Taxonomy" id="155417"/>
    <lineage>
        <taxon>Eukaryota</taxon>
        <taxon>Fungi</taxon>
        <taxon>Dikarya</taxon>
        <taxon>Ascomycota</taxon>
        <taxon>Pezizomycotina</taxon>
        <taxon>Sordariomycetes</taxon>
        <taxon>Xylariomycetidae</taxon>
        <taxon>Xylariales</taxon>
        <taxon>Xylariales incertae sedis</taxon>
        <taxon>Monosporascus</taxon>
    </lineage>
</organism>
<dbReference type="CDD" id="cd12148">
    <property type="entry name" value="fungal_TF_MHR"/>
    <property type="match status" value="1"/>
</dbReference>
<evidence type="ECO:0000313" key="6">
    <source>
        <dbReference type="Proteomes" id="UP000293360"/>
    </source>
</evidence>
<proteinExistence type="predicted"/>
<feature type="compositionally biased region" description="Polar residues" evidence="3">
    <location>
        <begin position="28"/>
        <end position="39"/>
    </location>
</feature>
<feature type="region of interest" description="Disordered" evidence="3">
    <location>
        <begin position="1"/>
        <end position="109"/>
    </location>
</feature>
<keyword evidence="2" id="KW-0539">Nucleus</keyword>
<dbReference type="OrthoDB" id="10263753at2759"/>
<dbReference type="GO" id="GO:0003677">
    <property type="term" value="F:DNA binding"/>
    <property type="evidence" value="ECO:0007669"/>
    <property type="project" value="InterPro"/>
</dbReference>
<dbReference type="InterPro" id="IPR007219">
    <property type="entry name" value="XnlR_reg_dom"/>
</dbReference>
<reference evidence="5 6" key="1">
    <citation type="submission" date="2018-06" db="EMBL/GenBank/DDBJ databases">
        <title>Complete Genomes of Monosporascus.</title>
        <authorList>
            <person name="Robinson A.J."/>
            <person name="Natvig D.O."/>
        </authorList>
    </citation>
    <scope>NUCLEOTIDE SEQUENCE [LARGE SCALE GENOMIC DNA]</scope>
    <source>
        <strain evidence="5 6">CBS 110550</strain>
    </source>
</reference>
<dbReference type="Pfam" id="PF04082">
    <property type="entry name" value="Fungal_trans"/>
    <property type="match status" value="1"/>
</dbReference>
<comment type="subcellular location">
    <subcellularLocation>
        <location evidence="1">Nucleus</location>
    </subcellularLocation>
</comment>
<accession>A0A4Q4SW77</accession>
<feature type="region of interest" description="Disordered" evidence="3">
    <location>
        <begin position="614"/>
        <end position="682"/>
    </location>
</feature>
<dbReference type="GO" id="GO:0005634">
    <property type="term" value="C:nucleus"/>
    <property type="evidence" value="ECO:0007669"/>
    <property type="project" value="UniProtKB-SubCell"/>
</dbReference>
<evidence type="ECO:0000256" key="3">
    <source>
        <dbReference type="SAM" id="MobiDB-lite"/>
    </source>
</evidence>
<dbReference type="AlphaFoldDB" id="A0A4Q4SW77"/>
<dbReference type="InterPro" id="IPR050613">
    <property type="entry name" value="Sec_Metabolite_Reg"/>
</dbReference>
<dbReference type="SMART" id="SM00906">
    <property type="entry name" value="Fungal_trans"/>
    <property type="match status" value="1"/>
</dbReference>
<feature type="compositionally biased region" description="Basic and acidic residues" evidence="3">
    <location>
        <begin position="18"/>
        <end position="27"/>
    </location>
</feature>
<dbReference type="EMBL" id="QJNU01001199">
    <property type="protein sequence ID" value="RYO78386.1"/>
    <property type="molecule type" value="Genomic_DNA"/>
</dbReference>
<keyword evidence="6" id="KW-1185">Reference proteome</keyword>
<feature type="compositionally biased region" description="Polar residues" evidence="3">
    <location>
        <begin position="616"/>
        <end position="657"/>
    </location>
</feature>
<dbReference type="GO" id="GO:0008270">
    <property type="term" value="F:zinc ion binding"/>
    <property type="evidence" value="ECO:0007669"/>
    <property type="project" value="InterPro"/>
</dbReference>
<dbReference type="PANTHER" id="PTHR31001:SF87">
    <property type="entry name" value="COL-21"/>
    <property type="match status" value="1"/>
</dbReference>
<feature type="compositionally biased region" description="Basic and acidic residues" evidence="3">
    <location>
        <begin position="77"/>
        <end position="107"/>
    </location>
</feature>
<evidence type="ECO:0000256" key="2">
    <source>
        <dbReference type="ARBA" id="ARBA00023242"/>
    </source>
</evidence>
<protein>
    <recommendedName>
        <fullName evidence="4">Xylanolytic transcriptional activator regulatory domain-containing protein</fullName>
    </recommendedName>
</protein>
<gene>
    <name evidence="5" type="ORF">DL764_010127</name>
</gene>
<dbReference type="STRING" id="155417.A0A4Q4SW77"/>
<feature type="domain" description="Xylanolytic transcriptional activator regulatory" evidence="4">
    <location>
        <begin position="297"/>
        <end position="387"/>
    </location>
</feature>
<dbReference type="PANTHER" id="PTHR31001">
    <property type="entry name" value="UNCHARACTERIZED TRANSCRIPTIONAL REGULATORY PROTEIN"/>
    <property type="match status" value="1"/>
</dbReference>
<evidence type="ECO:0000313" key="5">
    <source>
        <dbReference type="EMBL" id="RYO78386.1"/>
    </source>
</evidence>
<feature type="compositionally biased region" description="Low complexity" evidence="3">
    <location>
        <begin position="739"/>
        <end position="760"/>
    </location>
</feature>
<evidence type="ECO:0000259" key="4">
    <source>
        <dbReference type="SMART" id="SM00906"/>
    </source>
</evidence>
<dbReference type="Proteomes" id="UP000293360">
    <property type="component" value="Unassembled WGS sequence"/>
</dbReference>
<name>A0A4Q4SW77_9PEZI</name>
<sequence length="807" mass="89207">MSGPELNGADTTMQNDGNGHDHADINSRDNISTNQQEPQSKPAPRKRRRLVISCTECHRRKQRSRNKEAACQYETGKPIRKDSRNGSTKSDESRSPETHENAPHKAVDFGYTSNGNSSLDMLGKIDSAGASLAGMGIDVYDGDSAGVRERYKSLVRQLPARTYVDQLVEIYFRDINWQYCGLDMPILQELIDQWYDLPFRILSSTGPQALDPMLRALPALLFQLMASALLYLPDTAYSTFNSLKYANMTFDDLALDYSESGVAILSLLGKRQMSIVTVLAGWVRAGFLKYTGQVTEAWHQVGTAIRDAQEIGLHRDQYDPQPTAEDSTETALDKLWMAQFRRRVWMTLLGWDLHTGAVLGRPTSVDFRLLNRSLPIDAVMPNDSKKMPLVPRGEGDPPTPLTRAIWAIEMMRPLRDILDLEKEGPFPKDFSKVDKLHQHLLEVQANTPAPFRLENPDTRFDNLPECWWLPLVRPSLPQLAAFNFMALHRPYIFTRAASRREALRASVAMLESQRSYFSVLLPHQFKTFALFFGTFDAVVMVASIYILFPREHPEVLPSAVRHFRWAVERFELMAPRNRLASAALGVLNAIYTRFRKAVGPFFSFDDQGTIRKSLEPASSSTASDSQTPNSDNASLLQGSVSSSTAQTMIPSDSSSAGPTPGPVTDGSNSAAHNQTDKNINDHNVFATPGWSFPPDFDLSTLMPMYPISDIAYNDLTGVLLTNHSGGSSAANSNAYPNPAAWSSDATSPATATATGMPAAGGADGDGGGLLAQVLEQENGHGHEQPWQFGGDFGNDTIWSLLNQLPPY</sequence>
<evidence type="ECO:0000256" key="1">
    <source>
        <dbReference type="ARBA" id="ARBA00004123"/>
    </source>
</evidence>
<dbReference type="GO" id="GO:0006351">
    <property type="term" value="P:DNA-templated transcription"/>
    <property type="evidence" value="ECO:0007669"/>
    <property type="project" value="InterPro"/>
</dbReference>